<evidence type="ECO:0000256" key="4">
    <source>
        <dbReference type="ARBA" id="ARBA00004563"/>
    </source>
</evidence>
<evidence type="ECO:0000256" key="9">
    <source>
        <dbReference type="ARBA" id="ARBA00022511"/>
    </source>
</evidence>
<keyword evidence="26 33" id="KW-0564">Palmitate</keyword>
<comment type="domain">
    <text evidence="33">The YXXL motif is involved in determining the exact site of viral release at the surface of infected mononuclear cells and promotes endocytosis. YXXL and di-leucine endocytosis motifs interact directly or indirectly with the clathrin adapter complexes, opperate independently, and their activities are not additive.</text>
</comment>
<proteinExistence type="inferred from homology"/>
<evidence type="ECO:0000256" key="7">
    <source>
        <dbReference type="ARBA" id="ARBA00022506"/>
    </source>
</evidence>
<evidence type="ECO:0000256" key="2">
    <source>
        <dbReference type="ARBA" id="ARBA00004433"/>
    </source>
</evidence>
<comment type="PTM">
    <text evidence="33">Specific enzymatic cleavages in vivo yield mature proteins. Envelope glycoproteins are synthesized as a inactive precursor that is heavily N-glycosylated and processed likely by host cell furin in the Golgi to yield the mature SU and TM proteins. The cleavage site between SU and TM requires the minimal sequence [KR]-X-[KR]-R. About 2 of the 9 disulfide bonds of gp41 are reduced by P4HB/PDI, following binding to CD4 receptor.</text>
</comment>
<evidence type="ECO:0000256" key="3">
    <source>
        <dbReference type="ARBA" id="ARBA00004505"/>
    </source>
</evidence>
<comment type="subcellular location">
    <molecule>Transmembrane protein gp41</molecule>
    <subcellularLocation>
        <location evidence="33">Virion membrane</location>
        <topology evidence="33">Single-pass type I membrane protein</topology>
    </subcellularLocation>
    <subcellularLocation>
        <location evidence="33">Host cell membrane</location>
        <topology evidence="33">Single-pass type I membrane protein</topology>
    </subcellularLocation>
    <subcellularLocation>
        <location evidence="33">Host endosome membrane</location>
        <topology evidence="33">Single-pass type I membrane protein</topology>
    </subcellularLocation>
    <text evidence="33">It is probably concentrated at the site of budding and incorporated into the virions possibly by contacts between the cytoplasmic tail of Env and the N-terminus of Gag.</text>
</comment>
<evidence type="ECO:0000256" key="1">
    <source>
        <dbReference type="ARBA" id="ARBA00004402"/>
    </source>
</evidence>
<feature type="disulfide bond" evidence="33">
    <location>
        <begin position="600"/>
        <end position="606"/>
    </location>
</feature>
<evidence type="ECO:0000256" key="22">
    <source>
        <dbReference type="ARBA" id="ARBA00022989"/>
    </source>
</evidence>
<feature type="region of interest" description="Immunosuppression" evidence="33">
    <location>
        <begin position="576"/>
        <end position="594"/>
    </location>
</feature>
<keyword evidence="30 33" id="KW-0449">Lipoprotein</keyword>
<protein>
    <recommendedName>
        <fullName evidence="33">Envelope glycoprotein gp160</fullName>
    </recommendedName>
    <alternativeName>
        <fullName evidence="33">Env polyprotein</fullName>
    </alternativeName>
    <component>
        <recommendedName>
            <fullName evidence="33">Surface protein gp120</fullName>
            <shortName evidence="33">SU</shortName>
        </recommendedName>
        <alternativeName>
            <fullName evidence="33">Glycoprotein 120</fullName>
            <shortName evidence="33">gp120</shortName>
        </alternativeName>
    </component>
    <component>
        <recommendedName>
            <fullName evidence="33">Transmembrane protein gp41</fullName>
            <shortName evidence="33">TM</shortName>
        </recommendedName>
        <alternativeName>
            <fullName evidence="33">Glycoprotein 41</fullName>
            <shortName evidence="33">gp41</shortName>
        </alternativeName>
    </component>
</protein>
<dbReference type="InterPro" id="IPR037527">
    <property type="entry name" value="Gp160"/>
</dbReference>
<feature type="disulfide bond" evidence="33">
    <location>
        <begin position="236"/>
        <end position="247"/>
    </location>
</feature>
<keyword evidence="31 33" id="KW-1160">Virus entry into host cell</keyword>
<dbReference type="InterPro" id="IPR000328">
    <property type="entry name" value="GP41-like"/>
</dbReference>
<dbReference type="CDD" id="cd09909">
    <property type="entry name" value="HIV-1-like_HR1-HR2"/>
    <property type="match status" value="1"/>
</dbReference>
<comment type="subcellular location">
    <subcellularLocation>
        <location evidence="3">Host cell membrane</location>
        <topology evidence="3">Peripheral membrane protein</topology>
    </subcellularLocation>
    <subcellularLocation>
        <location evidence="1">Host cell membrane</location>
        <topology evidence="1">Single-pass type I membrane protein</topology>
    </subcellularLocation>
    <subcellularLocation>
        <location evidence="2">Host endosome membrane</location>
        <topology evidence="2">Peripheral membrane protein</topology>
    </subcellularLocation>
    <subcellularLocation>
        <location evidence="5">Host endosome membrane</location>
        <topology evidence="5">Single-pass type I membrane protein</topology>
    </subcellularLocation>
    <subcellularLocation>
        <location evidence="6">Virion membrane</location>
        <topology evidence="6">Peripheral membrane protein</topology>
    </subcellularLocation>
    <subcellularLocation>
        <location evidence="4">Virion membrane</location>
        <topology evidence="4">Single-pass type I membrane protein</topology>
    </subcellularLocation>
</comment>
<feature type="transmembrane region" description="Helical" evidence="34">
    <location>
        <begin position="514"/>
        <end position="539"/>
    </location>
</feature>
<dbReference type="FunFam" id="2.170.40.20:FF:000001">
    <property type="entry name" value="Envelope glycoprotein gp160"/>
    <property type="match status" value="1"/>
</dbReference>
<keyword evidence="15 33" id="KW-0053">Apoptosis</keyword>
<evidence type="ECO:0000256" key="16">
    <source>
        <dbReference type="ARBA" id="ARBA00022729"/>
    </source>
</evidence>
<dbReference type="GO" id="GO:0052031">
    <property type="term" value="P:symbiont-mediated perturbation of host defense response"/>
    <property type="evidence" value="ECO:0007669"/>
    <property type="project" value="UniProtKB-UniRule"/>
</dbReference>
<dbReference type="FunFam" id="2.170.40.20:FF:000003">
    <property type="entry name" value="Envelope glycoprotein gp160"/>
    <property type="match status" value="1"/>
</dbReference>
<comment type="subcellular location">
    <molecule>Surface protein gp120</molecule>
    <subcellularLocation>
        <location evidence="33">Virion membrane</location>
        <topology evidence="33">Peripheral membrane protein</topology>
    </subcellularLocation>
    <subcellularLocation>
        <location evidence="33">Host cell membrane</location>
        <topology evidence="33">Peripheral membrane protein</topology>
    </subcellularLocation>
    <subcellularLocation>
        <location evidence="33">Host endosome membrane</location>
        <topology evidence="33">Single-pass type I membrane protein</topology>
    </subcellularLocation>
    <text evidence="33">The surface protein is not anchored to the viral envelope, but associates with the extravirion surface through its binding to TM. It is probably concentrated at the site of budding and incorporated into the virions possibly by contacts between the cytoplasmic tail of Env and the N-terminus of Gag.</text>
</comment>
<comment type="subunit">
    <text evidence="33">The mature envelope protein (Env) consists of a homotrimer of non-covalently associated gp120-gp41 heterodimers. The resulting complex protrudes from the virus surface as a spike. There seems to be as few as 10 spikes on the average virion. Surface protein gp120 interacts with host CD4, CCR5 and CXCR4. Gp120 also interacts with the C-type lectins CD209/DC-SIGN and CLEC4M/DC-SIGNR (collectively referred to as DC-SIGN(R)). Gp120 and gp41 interact with GalCer. Gp120 interacts with host ITGA4/ITGB7 complex; on CD4+ T-cells, this interaction results in rapid activation of integrin ITGAL/LFA-1, which facilitates efficient cell-to-cell spreading of HIV-1. Gp120 interacts with cell-associated heparan sulfate; this interaction increases virus infectivity on permissive cells and may be involved in infection of CD4- cells.</text>
</comment>
<evidence type="ECO:0000256" key="23">
    <source>
        <dbReference type="ARBA" id="ARBA00023046"/>
    </source>
</evidence>
<feature type="chain" id="PRO_5023216976" description="Envelope glycoprotein gp160" evidence="33">
    <location>
        <begin position="32"/>
        <end position="858"/>
    </location>
</feature>
<keyword evidence="22 33" id="KW-1133">Transmembrane helix</keyword>
<evidence type="ECO:0000313" key="38">
    <source>
        <dbReference type="EMBL" id="AGV52533.1"/>
    </source>
</evidence>
<comment type="domain">
    <text evidence="33">The membrane proximal external region (MPER) present in gp41 is a tryptophan-rich region recognized by the antibodies 2F5, Z13, and 4E10. MPER seems to play a role in fusion.</text>
</comment>
<dbReference type="GO" id="GO:0005198">
    <property type="term" value="F:structural molecule activity"/>
    <property type="evidence" value="ECO:0007669"/>
    <property type="project" value="UniProtKB-UniRule"/>
</dbReference>
<comment type="miscellaneous">
    <text evidence="33">HIV-1 lineages are divided in three main groups, M (for Major), O (for Outlier), and N (for New, or Non-M, Non-O). The vast majority of strains found worldwide belong to the group M. Group O seems to be endemic to and largely confined to Cameroon and neighboring countries in West Central Africa, where these viruses represent a small minority of HIV-1 strains. The group N is represented by a limited number of isolates from Cameroonian persons. The group M is further subdivided in 9 clades or subtypes (A to D, F to H, J and K).</text>
</comment>
<dbReference type="GO" id="GO:1903908">
    <property type="term" value="P:positive regulation of plasma membrane raft polarization"/>
    <property type="evidence" value="ECO:0007669"/>
    <property type="project" value="UniProtKB-UniRule"/>
</dbReference>
<evidence type="ECO:0000256" key="26">
    <source>
        <dbReference type="ARBA" id="ARBA00023139"/>
    </source>
</evidence>
<name>T2DK63_HV1</name>
<keyword evidence="23 33" id="KW-1039">Host endosome</keyword>
<keyword evidence="19 33" id="KW-1043">Host membrane</keyword>
<feature type="region of interest" description="Disordered" evidence="35">
    <location>
        <begin position="720"/>
        <end position="746"/>
    </location>
</feature>
<keyword evidence="20 33" id="KW-0261">Viral envelope protein</keyword>
<dbReference type="GO" id="GO:0020002">
    <property type="term" value="C:host cell plasma membrane"/>
    <property type="evidence" value="ECO:0007669"/>
    <property type="project" value="UniProtKB-SubCell"/>
</dbReference>
<dbReference type="FunFam" id="1.20.5.490:FF:000001">
    <property type="entry name" value="Envelope glycoprotein gp160"/>
    <property type="match status" value="1"/>
</dbReference>
<dbReference type="Pfam" id="PF00516">
    <property type="entry name" value="GP120"/>
    <property type="match status" value="1"/>
</dbReference>
<organismHost>
    <name type="scientific">Homo sapiens</name>
    <name type="common">Human</name>
    <dbReference type="NCBI Taxonomy" id="9606"/>
</organismHost>
<evidence type="ECO:0000256" key="11">
    <source>
        <dbReference type="ARBA" id="ARBA00022581"/>
    </source>
</evidence>
<keyword evidence="9 33" id="KW-1032">Host cell membrane</keyword>
<feature type="short sequence motif" description="Di-leucine internalization motif" evidence="33">
    <location>
        <begin position="857"/>
        <end position="858"/>
    </location>
</feature>
<keyword evidence="28 33" id="KW-0325">Glycoprotein</keyword>
<evidence type="ECO:0000259" key="37">
    <source>
        <dbReference type="Pfam" id="PF00517"/>
    </source>
</evidence>
<sequence length="858" mass="97425">MRVMETKKNWQHLLKWGIMLLGILMICNAEEQKWVTVYYGVPVWREANTTLFCASDAKAYATEVHNVWATHACVPTDPNPQEIVLRNVTENFNMWKNNMVEQMHEDIISLWDQSLKPCVKLTPLCVTLKCNNYTGDVTNNTGSNTTGSSGGVMEGGEMKNCSFNITTNIRDKVRKDYALFYNLDVIQIKDKNNNESNSYRLRSCNTSIITQACPKVSFEPIPIHYCAPAGFAILKCNDKKFNGTGPCKNVSTVQCTHGIKPVVSTQLLLNGSLAEEEVVIRSENFTNNAKIIIVQLNNTVNINCIRPNNNTRKSIPMGPGKAFYATGDIIGNIRQAHCNISRVQWNNTLKQIANKLREQFGKNKTIVFSPSSGGDPEIEMHSFNCGGEFFYCNSTQLFNSTWNVTEGSNNTAGENITLPCRIKQIINMWQEVGKAMYAPPIRGQIKCSSNITGLILTRDGGNSSNTTEIFRPIGGDMRDNWRSELYKYKVVELEPLGVAPTKAKRRVVQREKRAVGLGALFLGFLGAAGSTMGAASITLTVQARLLLSGIVQQQNNLLRAIEAQQHMLQLTVWGIKQLQARILAVERYLKDQQLLGIWGCSGKHICTTTVPWNNSWSNRSLDQIWDNMTWMEWEREIDNYTGLIHTLLEESQTQQEKNEQELLALDKWASLWNWFDISNWLWYIKIFIMIVGGLIGLRIVFTVLSIVNRVRQGYSPLSFQTRLPTPRGPDRPEGIEEEGGERDRDRSEPLVNGFLALIWVDLRSLFLFSYHRLRDLLLIVTRIVELLGRRGWEALKYWWNLLQYWSQELKNSAVSLLNATAIAVAEGTDRVIEVLRRFYRGILHIPTRIRQGLERALL</sequence>
<reference evidence="38" key="1">
    <citation type="journal article" date="2013" name="PLoS ONE">
        <title>Selected HIV-1 Env Trimeric Formulations Act as Potent Immunogens in a Rabbit Vaccination Model.</title>
        <authorList>
            <consortium name="NGIN Consortium"/>
            <person name="Heyndrickx L."/>
            <person name="Stewart-Jones G."/>
            <person name="Jansson M."/>
            <person name="Schuitemaker H."/>
            <person name="Bowles E."/>
            <person name="Buonaguro L."/>
            <person name="Grevstad B."/>
            <person name="Vinner L."/>
            <person name="Vereecken K."/>
            <person name="Parker J."/>
            <person name="Ramaswamy M."/>
            <person name="Biswas P."/>
            <person name="Vanham G."/>
            <person name="Scarlatti G."/>
            <person name="Fomsgaard A."/>
        </authorList>
    </citation>
    <scope>NUCLEOTIDE SEQUENCE</scope>
    <source>
        <strain evidence="38">CHILD_1</strain>
    </source>
</reference>
<keyword evidence="10 33" id="KW-1165">Clathrin-mediated endocytosis of virus by host</keyword>
<comment type="similarity">
    <text evidence="33">Belongs to the HIV-1 env protein family.</text>
</comment>
<feature type="coiled-coil region" evidence="33">
    <location>
        <begin position="635"/>
        <end position="669"/>
    </location>
</feature>
<keyword evidence="27 33" id="KW-1015">Disulfide bond</keyword>
<dbReference type="InterPro" id="IPR000777">
    <property type="entry name" value="HIV1_Gp120"/>
</dbReference>
<feature type="disulfide bond" evidence="33">
    <location>
        <begin position="53"/>
        <end position="73"/>
    </location>
</feature>
<dbReference type="GO" id="GO:1903911">
    <property type="term" value="P:positive regulation of receptor clustering"/>
    <property type="evidence" value="ECO:0007669"/>
    <property type="project" value="UniProtKB-UniRule"/>
</dbReference>
<keyword evidence="8 33" id="KW-1170">Fusion of virus membrane with host endosomal membrane</keyword>
<comment type="function">
    <text evidence="33">Transmembrane protein gp41: Acts as a class I viral fusion protein. Under the current model, the protein has at least 3 conformational states: pre-fusion native state, pre-hairpin intermediate state, and post-fusion hairpin state. During fusion of viral and target intracellular membranes, the coiled coil regions (heptad repeats) assume a trimer-of-hairpins structure, positioning the fusion peptide in close proximity to the C-terminal region of the ectodomain. The formation of this structure appears to drive apposition and subsequent fusion of viral and target cell membranes. Complete fusion occurs in host cell endosomes and is dynamin-dependent, however some lipid transfer might occur at the plasma membrane. The virus undergoes clathrin-dependent internalization long before endosomal fusion, thus minimizing the surface exposure of conserved viral epitopes during fusion and reducing the efficacy of inhibitors targeting these epitopes. Membranes fusion leads to delivery of the nucleocapsid into the cytoplasm.</text>
</comment>
<evidence type="ECO:0000256" key="20">
    <source>
        <dbReference type="ARBA" id="ARBA00022879"/>
    </source>
</evidence>
<keyword evidence="17 33" id="KW-1161">Viral attachment to host cell</keyword>
<comment type="function">
    <text evidence="33">Envelope glycoprotein gp160: Oligomerizes in the host endoplasmic reticulum into predominantly trimers. In a second time, gp160 transits in the host Golgi, where glycosylation is completed. The precursor is then proteolytically cleaved in the trans-Golgi and thereby activated by cellular furin or furin-like proteases to produce gp120 and gp41.</text>
</comment>
<dbReference type="FunFam" id="1.10.287.210:FF:000001">
    <property type="entry name" value="Envelope glycoprotein gp160"/>
    <property type="match status" value="1"/>
</dbReference>
<evidence type="ECO:0000256" key="19">
    <source>
        <dbReference type="ARBA" id="ARBA00022870"/>
    </source>
</evidence>
<evidence type="ECO:0000256" key="34">
    <source>
        <dbReference type="RuleBase" id="RU363095"/>
    </source>
</evidence>
<evidence type="ECO:0000256" key="30">
    <source>
        <dbReference type="ARBA" id="ARBA00023288"/>
    </source>
</evidence>
<comment type="domain">
    <text evidence="33 34">The 17 amino acids long immunosuppressive region is present in many retroviral envelope proteins. Synthetic peptides derived from this relatively conserved sequence inhibit immune function in vitro and in vivo.</text>
</comment>
<keyword evidence="11 33" id="KW-0945">Host-virus interaction</keyword>
<feature type="region of interest" description="V5" evidence="33">
    <location>
        <begin position="463"/>
        <end position="473"/>
    </location>
</feature>
<evidence type="ECO:0000256" key="10">
    <source>
        <dbReference type="ARBA" id="ARBA00022570"/>
    </source>
</evidence>
<dbReference type="GO" id="GO:0044175">
    <property type="term" value="C:host cell endosome membrane"/>
    <property type="evidence" value="ECO:0007669"/>
    <property type="project" value="UniProtKB-SubCell"/>
</dbReference>
<dbReference type="GO" id="GO:0019064">
    <property type="term" value="P:fusion of virus membrane with host plasma membrane"/>
    <property type="evidence" value="ECO:0007669"/>
    <property type="project" value="UniProtKB-UniRule"/>
</dbReference>
<comment type="function">
    <text evidence="33">Surface protein gp120: Attaches the virus to the host lymphoid cell by binding to the primary receptor CD4. This interaction induces a structural rearrangement creating a high affinity binding site for a chemokine coreceptor like CXCR4 and/or CCR5. Acts as a ligand for CD209/DC-SIGN and CLEC4M/DC-SIGNR, which are respectively found on dendritic cells (DCs), and on endothelial cells of liver sinusoids and lymph node sinuses. These interactions allow capture of viral particles at mucosal surfaces by these cells and subsequent transmission to permissive cells. HIV subverts the migration properties of dendritic cells to gain access to CD4+ T-cells in lymph nodes. Virus transmission to permissive T-cells occurs either in trans (without DCs infection, through viral capture and transmission), or in cis (following DCs productive infection, through the usual CD4-gp120 interaction), thereby inducing a robust infection. In trans infection, bound virions remain infectious over days and it is proposed that they are not degraded, but protected in non-lysosomal acidic organelles within the DCs close to the cell membrane thus contributing to the viral infectious potential during DCs' migration from the periphery to the lymphoid tissues. On arrival at lymphoid tissues, intact virions recycle back to DCs' cell surface allowing virus transmission to CD4+ T-cells.</text>
</comment>
<keyword evidence="13 33" id="KW-0165">Cleavage on pair of basic residues</keyword>
<dbReference type="Gene3D" id="1.20.5.490">
    <property type="entry name" value="Single helix bin"/>
    <property type="match status" value="1"/>
</dbReference>
<evidence type="ECO:0000256" key="21">
    <source>
        <dbReference type="ARBA" id="ARBA00022890"/>
    </source>
</evidence>
<evidence type="ECO:0000256" key="24">
    <source>
        <dbReference type="ARBA" id="ARBA00023054"/>
    </source>
</evidence>
<feature type="site" description="Cleavage; by host furin" evidence="33">
    <location>
        <begin position="513"/>
        <end position="514"/>
    </location>
</feature>
<organism evidence="38">
    <name type="scientific">Human immunodeficiency virus type 1</name>
    <name type="common">HIV-1</name>
    <dbReference type="NCBI Taxonomy" id="11676"/>
    <lineage>
        <taxon>Viruses</taxon>
        <taxon>Riboviria</taxon>
        <taxon>Pararnavirae</taxon>
        <taxon>Artverviricota</taxon>
        <taxon>Revtraviricetes</taxon>
        <taxon>Ortervirales</taxon>
        <taxon>Retroviridae</taxon>
        <taxon>Orthoretrovirinae</taxon>
        <taxon>Lentivirus</taxon>
        <taxon>Lentivirus humimdef1</taxon>
    </lineage>
</organism>
<dbReference type="GO" id="GO:0019082">
    <property type="term" value="P:viral protein processing"/>
    <property type="evidence" value="ECO:0007669"/>
    <property type="project" value="UniProtKB-UniRule"/>
</dbReference>
<gene>
    <name evidence="33" type="primary">env</name>
</gene>
<accession>T2DK63</accession>
<keyword evidence="12 33" id="KW-1162">Viral penetration into host cytoplasm</keyword>
<comment type="PTM">
    <text evidence="33">Palmitoylation of the transmembrane protein and of Env polyprotein (prior to its proteolytic cleavage) is essential for their association with host cell membrane lipid rafts. Palmitoylation is therefore required for envelope trafficking to classical lipid rafts, but not for viral replication.</text>
</comment>
<comment type="PTM">
    <text evidence="33">Highly glycosylated by host. The high number of glycan on the protein is reffered to as 'glycan shield' because it contributes to hide protein sequence from adaptive immune system.</text>
</comment>
<dbReference type="GO" id="GO:0019031">
    <property type="term" value="C:viral envelope"/>
    <property type="evidence" value="ECO:0007669"/>
    <property type="project" value="UniProtKB-KW"/>
</dbReference>
<comment type="subunit">
    <text evidence="32">The mature envelope protein (Env) consists of a homotrimer of non-covalently associated gp120-gp41 heterodimers. The resulting complex protrudes from the virus surface as a spike. There seems to be as few as 10 spikes on the average virion. Interacts with host CD4, CCR5 and CXCR4. Gp120 also interacts with the C-type lectins CD209/DC-SIGN and CLEC4M/DC-SIGNR (collectively referred to as DC-SIGN(R)). Gp120 and gp41 interact with GalCer. Gp120 interacts with host ITGA4/ITGB7 complex; on CD4+ T-cells, this interaction results in rapid activation of integrin ITGAL/LFA-1, which facilitates efficient cell-to-cell spreading of HIV-1. Gp120 interacts with cell-associated heparan sulfate; this interaction increases virus infectivity on permissive cells and may be involved in infection of CD4- cells.</text>
</comment>
<keyword evidence="18 33" id="KW-0946">Virion</keyword>
<feature type="disulfide bond" evidence="33">
    <location>
        <begin position="226"/>
        <end position="255"/>
    </location>
</feature>
<keyword evidence="25 33" id="KW-0472">Membrane</keyword>
<evidence type="ECO:0000256" key="12">
    <source>
        <dbReference type="ARBA" id="ARBA00022595"/>
    </source>
</evidence>
<dbReference type="GO" id="GO:0039654">
    <property type="term" value="P:fusion of virus membrane with host endosome membrane"/>
    <property type="evidence" value="ECO:0007669"/>
    <property type="project" value="UniProtKB-UniRule"/>
</dbReference>
<evidence type="ECO:0000256" key="6">
    <source>
        <dbReference type="ARBA" id="ARBA00004650"/>
    </source>
</evidence>
<evidence type="ECO:0000256" key="17">
    <source>
        <dbReference type="ARBA" id="ARBA00022804"/>
    </source>
</evidence>
<comment type="caution">
    <text evidence="33 34">Lacks conserved residue(s) required for the propagation of feature annotation.</text>
</comment>
<evidence type="ECO:0000256" key="18">
    <source>
        <dbReference type="ARBA" id="ARBA00022844"/>
    </source>
</evidence>
<dbReference type="SUPFAM" id="SSF56502">
    <property type="entry name" value="gp120 core"/>
    <property type="match status" value="2"/>
</dbReference>
<comment type="domain">
    <text evidence="33">Some of the most genetically diverse regions of the viral genome are present in Env. They are called variable regions 1 through 5 (V1 through V5). Coreceptor usage of gp120 is determined mainly by the primary structure of the third variable region (V3) in the outer domain of gp120. The sequence of V3 determines which coreceptor, CCR5 and/or CXCR4 (corresponding to R5/macrophage, X4/T cell and R5X4/T cell and macrophage tropism), is used to trigger the fusion potential of the Env complex, and hence which cells the virus can infect. Binding to CCR5 involves a region adjacent in addition to V3.</text>
</comment>
<evidence type="ECO:0000256" key="8">
    <source>
        <dbReference type="ARBA" id="ARBA00022510"/>
    </source>
</evidence>
<feature type="short sequence motif" description="YXXL motif; contains endocytosis signal" evidence="33">
    <location>
        <begin position="714"/>
        <end position="717"/>
    </location>
</feature>
<comment type="miscellaneous">
    <text evidence="33">Inhibitors targeting HIV-1 viral envelope proteins are used as antiretroviral drugs. Attachment of virions to the cell surface via non-specific interactions and CD4 binding can be blocked by inhibitors that include cyanovirin-N, cyclotriazadisulfonamide analogs, PRO 2000, TNX 355 and PRO 542. In addition, BMS 806 can block CD4-induced conformational changes. Env interactions with the coreceptor molecules can be targeted by CCR5 antagonists including SCH-D, maraviroc (UK 427857) and aplaviroc (GW 873140), and the CXCR4 antagonist AMD 070. Fusion of viral and cellular membranes can be inhibited by peptides such as enfuvirtide and tifuvirtide (T 1249). Resistance to inhibitors associated with mutations in Env are observed. Most of the time, single mutations confer only a modest reduction in drug susceptibility. Combination of several mutations is usually required to develop a high-level drug resistance.</text>
</comment>
<evidence type="ECO:0000256" key="13">
    <source>
        <dbReference type="ARBA" id="ARBA00022685"/>
    </source>
</evidence>
<evidence type="ECO:0000256" key="33">
    <source>
        <dbReference type="HAMAP-Rule" id="MF_04083"/>
    </source>
</evidence>
<feature type="region of interest" description="CD4-binding loop" evidence="33">
    <location>
        <begin position="371"/>
        <end position="381"/>
    </location>
</feature>
<dbReference type="InterPro" id="IPR036377">
    <property type="entry name" value="Gp120_core_sf"/>
</dbReference>
<feature type="topological domain" description="Cytoplasmic" evidence="33">
    <location>
        <begin position="708"/>
        <end position="858"/>
    </location>
</feature>
<dbReference type="GO" id="GO:0016020">
    <property type="term" value="C:membrane"/>
    <property type="evidence" value="ECO:0007669"/>
    <property type="project" value="UniProtKB-UniRule"/>
</dbReference>
<keyword evidence="21 33" id="KW-1164">Virus endocytosis by host</keyword>
<keyword evidence="29 33" id="KW-0899">Viral immunoevasion</keyword>
<evidence type="ECO:0000256" key="28">
    <source>
        <dbReference type="ARBA" id="ARBA00023180"/>
    </source>
</evidence>
<keyword evidence="14 33" id="KW-0812">Transmembrane</keyword>
<feature type="chain" id="PRO_5023216975" description="Transmembrane protein gp41" evidence="33">
    <location>
        <begin position="514"/>
        <end position="858"/>
    </location>
</feature>
<dbReference type="EMBL" id="KF061031">
    <property type="protein sequence ID" value="AGV52533.1"/>
    <property type="molecule type" value="Genomic_DNA"/>
</dbReference>
<dbReference type="Gene3D" id="2.170.40.20">
    <property type="entry name" value="Human immunodeficiency virus 1, Gp160, envelope glycoprotein"/>
    <property type="match status" value="2"/>
</dbReference>
<feature type="region of interest" description="Fusion peptide" evidence="33">
    <location>
        <begin position="514"/>
        <end position="534"/>
    </location>
</feature>
<dbReference type="SUPFAM" id="SSF58069">
    <property type="entry name" value="Virus ectodomain"/>
    <property type="match status" value="1"/>
</dbReference>
<keyword evidence="7 33" id="KW-1168">Fusion of virus membrane with host membrane</keyword>
<feature type="domain" description="Retroviral envelope protein GP41-like" evidence="37">
    <location>
        <begin position="532"/>
        <end position="721"/>
    </location>
</feature>
<dbReference type="Pfam" id="PF00517">
    <property type="entry name" value="GP41"/>
    <property type="match status" value="1"/>
</dbReference>
<evidence type="ECO:0000256" key="32">
    <source>
        <dbReference type="ARBA" id="ARBA00062028"/>
    </source>
</evidence>
<evidence type="ECO:0000256" key="31">
    <source>
        <dbReference type="ARBA" id="ARBA00023296"/>
    </source>
</evidence>
<feature type="transmembrane region" description="Helical" evidence="34">
    <location>
        <begin position="680"/>
        <end position="707"/>
    </location>
</feature>
<evidence type="ECO:0000256" key="25">
    <source>
        <dbReference type="ARBA" id="ARBA00023136"/>
    </source>
</evidence>
<feature type="region of interest" description="MPER; binding to GalCer" evidence="33">
    <location>
        <begin position="664"/>
        <end position="685"/>
    </location>
</feature>
<feature type="domain" description="Human immunodeficiency virus 1 envelope glycoprotein Gp120" evidence="36">
    <location>
        <begin position="33"/>
        <end position="513"/>
    </location>
</feature>
<comment type="domain">
    <text evidence="33">The CD4-binding region is targeted by the antibody b12.</text>
</comment>
<evidence type="ECO:0000256" key="35">
    <source>
        <dbReference type="SAM" id="MobiDB-lite"/>
    </source>
</evidence>
<evidence type="ECO:0000259" key="36">
    <source>
        <dbReference type="Pfam" id="PF00516"/>
    </source>
</evidence>
<evidence type="ECO:0000256" key="29">
    <source>
        <dbReference type="ARBA" id="ARBA00023280"/>
    </source>
</evidence>
<evidence type="ECO:0000256" key="5">
    <source>
        <dbReference type="ARBA" id="ARBA00004578"/>
    </source>
</evidence>
<dbReference type="GO" id="GO:0055036">
    <property type="term" value="C:virion membrane"/>
    <property type="evidence" value="ECO:0007669"/>
    <property type="project" value="UniProtKB-SubCell"/>
</dbReference>
<evidence type="ECO:0000256" key="15">
    <source>
        <dbReference type="ARBA" id="ARBA00022703"/>
    </source>
</evidence>
<evidence type="ECO:0000256" key="14">
    <source>
        <dbReference type="ARBA" id="ARBA00022692"/>
    </source>
</evidence>
<dbReference type="Gene3D" id="1.10.287.210">
    <property type="match status" value="1"/>
</dbReference>
<dbReference type="GO" id="GO:0019062">
    <property type="term" value="P:virion attachment to host cell"/>
    <property type="evidence" value="ECO:0007669"/>
    <property type="project" value="UniProtKB-UniRule"/>
</dbReference>
<dbReference type="GO" id="GO:0075512">
    <property type="term" value="P:clathrin-dependent endocytosis of virus by host cell"/>
    <property type="evidence" value="ECO:0007669"/>
    <property type="project" value="UniProtKB-UniRule"/>
</dbReference>
<dbReference type="HAMAP" id="MF_04083">
    <property type="entry name" value="HIV_ENV"/>
    <property type="match status" value="1"/>
</dbReference>
<keyword evidence="24 33" id="KW-0175">Coiled coil</keyword>
<keyword evidence="16 33" id="KW-0732">Signal</keyword>
<evidence type="ECO:0000256" key="27">
    <source>
        <dbReference type="ARBA" id="ARBA00023157"/>
    </source>
</evidence>